<dbReference type="InterPro" id="IPR000030">
    <property type="entry name" value="PPE_dom"/>
</dbReference>
<organism evidence="4 5">
    <name type="scientific">Mycobacterium shigaense</name>
    <dbReference type="NCBI Taxonomy" id="722731"/>
    <lineage>
        <taxon>Bacteria</taxon>
        <taxon>Bacillati</taxon>
        <taxon>Actinomycetota</taxon>
        <taxon>Actinomycetes</taxon>
        <taxon>Mycobacteriales</taxon>
        <taxon>Mycobacteriaceae</taxon>
        <taxon>Mycobacterium</taxon>
        <taxon>Mycobacterium simiae complex</taxon>
    </lineage>
</organism>
<dbReference type="Proteomes" id="UP000217736">
    <property type="component" value="Chromosome"/>
</dbReference>
<protein>
    <submittedName>
        <fullName evidence="4">Putative PPE family protein PPE29</fullName>
    </submittedName>
</protein>
<gene>
    <name evidence="4" type="primary">PPE29_5</name>
    <name evidence="4" type="ORF">MSG_01940</name>
</gene>
<dbReference type="PANTHER" id="PTHR46766:SF1">
    <property type="entry name" value="GLUTAMINE-RICH PROTEIN 2"/>
    <property type="match status" value="1"/>
</dbReference>
<sequence>MLPDYVLMPPEVNSARIYAGPRSGSMWAAAAAWDVLATELSSAASSFQTAVSTLGGSWQGPSALAMATAAVPYVQWLSAASAQAEQAAAEARLSAGAFDVAFIATVAPPLIAANRAQLTTLIATNILGQNTAAIAATEATYTEMWAQDVAAMTGYDASTAAVQSQWTSFSAPPPDLAGSTIPVQSTSSELFSPLGQSSSLLSTLQTSLSQLQMLSTPAELAMEPMNMAMGQIMTGANPLLGGATDVVPAMTPALLPATGPALPSLGTTALVKPPIPALMGQANSIGALSVPATWPDSAAVAGPAHTVAAPSGAAIPSVSTPGRPYLPSIGSPSRGLAVATPAAITAARAGALRRGMRD</sequence>
<comment type="similarity">
    <text evidence="1">Belongs to the mycobacterial PPE family.</text>
</comment>
<dbReference type="SUPFAM" id="SSF140459">
    <property type="entry name" value="PE/PPE dimer-like"/>
    <property type="match status" value="1"/>
</dbReference>
<dbReference type="EMBL" id="AP018164">
    <property type="protein sequence ID" value="BAX92089.1"/>
    <property type="molecule type" value="Genomic_DNA"/>
</dbReference>
<proteinExistence type="inferred from homology"/>
<name>A0A1Z4EGJ8_9MYCO</name>
<feature type="domain" description="PPE" evidence="2">
    <location>
        <begin position="4"/>
        <end position="166"/>
    </location>
</feature>
<dbReference type="AlphaFoldDB" id="A0A1Z4EGJ8"/>
<dbReference type="Pfam" id="PF00823">
    <property type="entry name" value="PPE"/>
    <property type="match status" value="1"/>
</dbReference>
<dbReference type="InterPro" id="IPR022171">
    <property type="entry name" value="PPE_C"/>
</dbReference>
<dbReference type="GO" id="GO:0052572">
    <property type="term" value="P:response to host immune response"/>
    <property type="evidence" value="ECO:0007669"/>
    <property type="project" value="TreeGrafter"/>
</dbReference>
<dbReference type="KEGG" id="mshg:MSG_01940"/>
<dbReference type="FunFam" id="1.20.1260.20:FF:000001">
    <property type="entry name" value="PPE family protein PPE41"/>
    <property type="match status" value="1"/>
</dbReference>
<evidence type="ECO:0000256" key="1">
    <source>
        <dbReference type="ARBA" id="ARBA00010652"/>
    </source>
</evidence>
<dbReference type="PANTHER" id="PTHR46766">
    <property type="entry name" value="GLUTAMINE-RICH PROTEIN 2"/>
    <property type="match status" value="1"/>
</dbReference>
<dbReference type="Gene3D" id="1.20.1260.20">
    <property type="entry name" value="PPE superfamily"/>
    <property type="match status" value="1"/>
</dbReference>
<feature type="domain" description="PPE family C-terminal" evidence="3">
    <location>
        <begin position="277"/>
        <end position="357"/>
    </location>
</feature>
<evidence type="ECO:0000313" key="4">
    <source>
        <dbReference type="EMBL" id="BAX92089.1"/>
    </source>
</evidence>
<accession>A0A1Z4EGJ8</accession>
<dbReference type="Pfam" id="PF12484">
    <property type="entry name" value="PPE-SVP"/>
    <property type="match status" value="1"/>
</dbReference>
<evidence type="ECO:0000313" key="5">
    <source>
        <dbReference type="Proteomes" id="UP000217736"/>
    </source>
</evidence>
<evidence type="ECO:0000259" key="3">
    <source>
        <dbReference type="Pfam" id="PF12484"/>
    </source>
</evidence>
<evidence type="ECO:0000259" key="2">
    <source>
        <dbReference type="Pfam" id="PF00823"/>
    </source>
</evidence>
<dbReference type="InterPro" id="IPR038332">
    <property type="entry name" value="PPE_sf"/>
</dbReference>
<reference evidence="5" key="1">
    <citation type="submission" date="2017-06" db="EMBL/GenBank/DDBJ databases">
        <title>Complete Genome Sequence of Mycobacterium shigaense.</title>
        <authorList>
            <person name="Fukano H."/>
            <person name="Yoshida M."/>
            <person name="Kazumi Y."/>
            <person name="Ogura Y."/>
            <person name="Mitarai S."/>
            <person name="Hayashi T."/>
            <person name="Hoshino Y."/>
        </authorList>
    </citation>
    <scope>NUCLEOTIDE SEQUENCE [LARGE SCALE GENOMIC DNA]</scope>
    <source>
        <strain evidence="5">UN-152</strain>
    </source>
</reference>
<keyword evidence="5" id="KW-1185">Reference proteome</keyword>